<dbReference type="RefSeq" id="WP_145996784.1">
    <property type="nucleotide sequence ID" value="NZ_OCTN01000019.1"/>
</dbReference>
<protein>
    <submittedName>
        <fullName evidence="1">Uncharacterized protein</fullName>
    </submittedName>
</protein>
<reference evidence="2" key="1">
    <citation type="submission" date="2017-09" db="EMBL/GenBank/DDBJ databases">
        <authorList>
            <person name="Varghese N."/>
            <person name="Submissions S."/>
        </authorList>
    </citation>
    <scope>NUCLEOTIDE SEQUENCE [LARGE SCALE GENOMIC DNA]</scope>
    <source>
        <strain evidence="2">C7</strain>
    </source>
</reference>
<name>A0A2C9CWR6_9RHOB</name>
<sequence>MMKRMEHTLMNDKSDFLVRWDAARGSKEAETMLEAEFEDPDERRVFLDIVESDLNRAMFEFLINDSIRFEDWDILHGAGLIFATRQFSPGFKLAGYEIDFLDNIVVTPGAMDWVPDIPNGAWAFKLIEPYIGHYVHRSTQTGILAGRDAITTAFAIRDIDILGRLRETQSGKDILPEDYSDIWQELVATADPARNIAAARREAMRHWRDAEGVYFYDTSELPPAADYFDFDDDGSFDAAREVYPQLSYHQHYIETLRQTHRMREPVAVRPLRDSVSW</sequence>
<evidence type="ECO:0000313" key="2">
    <source>
        <dbReference type="Proteomes" id="UP000220034"/>
    </source>
</evidence>
<keyword evidence="2" id="KW-1185">Reference proteome</keyword>
<dbReference type="Proteomes" id="UP000220034">
    <property type="component" value="Unassembled WGS sequence"/>
</dbReference>
<proteinExistence type="predicted"/>
<organism evidence="1 2">
    <name type="scientific">Pontivivens marinum</name>
    <dbReference type="NCBI Taxonomy" id="1690039"/>
    <lineage>
        <taxon>Bacteria</taxon>
        <taxon>Pseudomonadati</taxon>
        <taxon>Pseudomonadota</taxon>
        <taxon>Alphaproteobacteria</taxon>
        <taxon>Rhodobacterales</taxon>
        <taxon>Paracoccaceae</taxon>
        <taxon>Pontivivens</taxon>
    </lineage>
</organism>
<dbReference type="AlphaFoldDB" id="A0A2C9CWR6"/>
<evidence type="ECO:0000313" key="1">
    <source>
        <dbReference type="EMBL" id="SOH95707.1"/>
    </source>
</evidence>
<dbReference type="EMBL" id="OCTN01000019">
    <property type="protein sequence ID" value="SOH95707.1"/>
    <property type="molecule type" value="Genomic_DNA"/>
</dbReference>
<gene>
    <name evidence="1" type="ORF">SAMN06273572_1197</name>
</gene>
<accession>A0A2C9CWR6</accession>